<reference evidence="3" key="4">
    <citation type="submission" date="2025-05" db="UniProtKB">
        <authorList>
            <consortium name="EnsemblFungi"/>
        </authorList>
    </citation>
    <scope>IDENTIFICATION</scope>
    <source>
        <strain evidence="3">isolate 1-1 / race 1 (BBBD)</strain>
    </source>
</reference>
<dbReference type="PANTHER" id="PTHR33339">
    <property type="entry name" value="LYSM DOMAIN-CONTAINING PROTEIN"/>
    <property type="match status" value="1"/>
</dbReference>
<gene>
    <name evidence="2" type="ORF">PTTG_26605</name>
</gene>
<name>A0A180GS02_PUCT1</name>
<dbReference type="Pfam" id="PF25278">
    <property type="entry name" value="DUF7872"/>
    <property type="match status" value="1"/>
</dbReference>
<evidence type="ECO:0000259" key="1">
    <source>
        <dbReference type="Pfam" id="PF25278"/>
    </source>
</evidence>
<protein>
    <recommendedName>
        <fullName evidence="1">DUF7872 domain-containing protein</fullName>
    </recommendedName>
</protein>
<organism evidence="2">
    <name type="scientific">Puccinia triticina (isolate 1-1 / race 1 (BBBD))</name>
    <name type="common">Brown leaf rust fungus</name>
    <dbReference type="NCBI Taxonomy" id="630390"/>
    <lineage>
        <taxon>Eukaryota</taxon>
        <taxon>Fungi</taxon>
        <taxon>Dikarya</taxon>
        <taxon>Basidiomycota</taxon>
        <taxon>Pucciniomycotina</taxon>
        <taxon>Pucciniomycetes</taxon>
        <taxon>Pucciniales</taxon>
        <taxon>Pucciniaceae</taxon>
        <taxon>Puccinia</taxon>
    </lineage>
</organism>
<evidence type="ECO:0000313" key="4">
    <source>
        <dbReference type="Proteomes" id="UP000005240"/>
    </source>
</evidence>
<dbReference type="Proteomes" id="UP000005240">
    <property type="component" value="Unassembled WGS sequence"/>
</dbReference>
<evidence type="ECO:0000313" key="2">
    <source>
        <dbReference type="EMBL" id="OAV95606.1"/>
    </source>
</evidence>
<dbReference type="OrthoDB" id="2501761at2759"/>
<dbReference type="PANTHER" id="PTHR33339:SF1">
    <property type="entry name" value="LYSM DOMAIN-CONTAINING PROTEIN"/>
    <property type="match status" value="1"/>
</dbReference>
<reference evidence="2" key="2">
    <citation type="submission" date="2016-05" db="EMBL/GenBank/DDBJ databases">
        <title>Comparative analysis highlights variable genome content of wheat rusts and divergence of the mating loci.</title>
        <authorList>
            <person name="Cuomo C.A."/>
            <person name="Bakkeren G."/>
            <person name="Szabo L."/>
            <person name="Khalil H."/>
            <person name="Joly D."/>
            <person name="Goldberg J."/>
            <person name="Young S."/>
            <person name="Zeng Q."/>
            <person name="Fellers J."/>
        </authorList>
    </citation>
    <scope>NUCLEOTIDE SEQUENCE [LARGE SCALE GENOMIC DNA]</scope>
    <source>
        <strain evidence="2">1-1 BBBD Race 1</strain>
    </source>
</reference>
<reference evidence="2" key="1">
    <citation type="submission" date="2009-11" db="EMBL/GenBank/DDBJ databases">
        <authorList>
            <consortium name="The Broad Institute Genome Sequencing Platform"/>
            <person name="Ward D."/>
            <person name="Feldgarden M."/>
            <person name="Earl A."/>
            <person name="Young S.K."/>
            <person name="Zeng Q."/>
            <person name="Koehrsen M."/>
            <person name="Alvarado L."/>
            <person name="Berlin A."/>
            <person name="Bochicchio J."/>
            <person name="Borenstein D."/>
            <person name="Chapman S.B."/>
            <person name="Chen Z."/>
            <person name="Engels R."/>
            <person name="Freedman E."/>
            <person name="Gellesch M."/>
            <person name="Goldberg J."/>
            <person name="Griggs A."/>
            <person name="Gujja S."/>
            <person name="Heilman E."/>
            <person name="Heiman D."/>
            <person name="Hepburn T."/>
            <person name="Howarth C."/>
            <person name="Jen D."/>
            <person name="Larson L."/>
            <person name="Lewis B."/>
            <person name="Mehta T."/>
            <person name="Park D."/>
            <person name="Pearson M."/>
            <person name="Roberts A."/>
            <person name="Saif S."/>
            <person name="Shea T."/>
            <person name="Shenoy N."/>
            <person name="Sisk P."/>
            <person name="Stolte C."/>
            <person name="Sykes S."/>
            <person name="Thomson T."/>
            <person name="Walk T."/>
            <person name="White J."/>
            <person name="Yandava C."/>
            <person name="Izard J."/>
            <person name="Baranova O.V."/>
            <person name="Blanton J.M."/>
            <person name="Tanner A.C."/>
            <person name="Dewhirst F.E."/>
            <person name="Haas B."/>
            <person name="Nusbaum C."/>
            <person name="Birren B."/>
        </authorList>
    </citation>
    <scope>NUCLEOTIDE SEQUENCE [LARGE SCALE GENOMIC DNA]</scope>
    <source>
        <strain evidence="2">1-1 BBBD Race 1</strain>
    </source>
</reference>
<dbReference type="VEuPathDB" id="FungiDB:PTTG_26605"/>
<accession>A0A180GS02</accession>
<dbReference type="EMBL" id="ADAS02000027">
    <property type="protein sequence ID" value="OAV95606.1"/>
    <property type="molecule type" value="Genomic_DNA"/>
</dbReference>
<feature type="domain" description="DUF7872" evidence="1">
    <location>
        <begin position="155"/>
        <end position="352"/>
    </location>
</feature>
<sequence length="357" mass="39087">MDLELDSYLLNYPNGDKMTLIEYATSKNASNFVCGLGSICNAGQMCYPVPDNDWYILFALQQWNSMNNILYMSIGYAISIVQAADLSGAIHAKQSLGVSAGMMEVSGTLAMDIMIMLGSETGPIGWALNVLNFGLTGGFGFWAYFQKVPKGPIIEGFGIWTDVVFHLATVEQEAHKRLSEGIKKAINAPISSPDGIYGVLKGGTYLSPAKVLPIPEIADKFRNVTMAVAMNLVLRGMNCYITIGADKCTDKGKDGAWPQADRLSYCPNRGGPMHNIVRAVDKLSVNGIPNAKVIDEIFGFSTKMIIDVSLDCQKKHKDWNYNPYTNGKFPKSQQDECVFNVPVCDCRDEDLRLISGS</sequence>
<reference evidence="3 4" key="3">
    <citation type="journal article" date="2017" name="G3 (Bethesda)">
        <title>Comparative analysis highlights variable genome content of wheat rusts and divergence of the mating loci.</title>
        <authorList>
            <person name="Cuomo C.A."/>
            <person name="Bakkeren G."/>
            <person name="Khalil H.B."/>
            <person name="Panwar V."/>
            <person name="Joly D."/>
            <person name="Linning R."/>
            <person name="Sakthikumar S."/>
            <person name="Song X."/>
            <person name="Adiconis X."/>
            <person name="Fan L."/>
            <person name="Goldberg J.M."/>
            <person name="Levin J.Z."/>
            <person name="Young S."/>
            <person name="Zeng Q."/>
            <person name="Anikster Y."/>
            <person name="Bruce M."/>
            <person name="Wang M."/>
            <person name="Yin C."/>
            <person name="McCallum B."/>
            <person name="Szabo L.J."/>
            <person name="Hulbert S."/>
            <person name="Chen X."/>
            <person name="Fellers J.P."/>
        </authorList>
    </citation>
    <scope>NUCLEOTIDE SEQUENCE</scope>
    <source>
        <strain evidence="3">isolate 1-1 / race 1 (BBBD)</strain>
        <strain evidence="4">Isolate 1-1 / race 1 (BBBD)</strain>
    </source>
</reference>
<keyword evidence="4" id="KW-1185">Reference proteome</keyword>
<evidence type="ECO:0000313" key="3">
    <source>
        <dbReference type="EnsemblFungi" id="PTTG_26605-t43_1-p1"/>
    </source>
</evidence>
<dbReference type="AlphaFoldDB" id="A0A180GS02"/>
<dbReference type="InterPro" id="IPR057194">
    <property type="entry name" value="DUF7872"/>
</dbReference>
<dbReference type="EnsemblFungi" id="PTTG_26605-t43_1">
    <property type="protein sequence ID" value="PTTG_26605-t43_1-p1"/>
    <property type="gene ID" value="PTTG_26605"/>
</dbReference>
<proteinExistence type="predicted"/>